<name>A0A2N1N4B0_9GLOM</name>
<proteinExistence type="predicted"/>
<evidence type="ECO:0000256" key="1">
    <source>
        <dbReference type="SAM" id="Coils"/>
    </source>
</evidence>
<sequence>MKSKPENLNEIQKYYEFNDDDVFYDLSSLEIKVSLKENVKAEKDGKKPTWPPQASKTKDQKSEALSITKKKWLENKNKTKKVFVNELTKANEEYNALNKKYLWFLKIHWKLEDKVEEWKRNIYIHDLTNLQSHNPKRISLKKAQQFQIEEESSEKSTDKRRYKDGEIPELYFSSNSWDYNSNILHCCRSWRLGDWANLRVLQSKLRVPMTDTDISLYSELKKNLASIALSDVARSRGKHGYF</sequence>
<gene>
    <name evidence="3" type="ORF">RhiirC2_781891</name>
</gene>
<reference evidence="3 4" key="2">
    <citation type="submission" date="2017-10" db="EMBL/GenBank/DDBJ databases">
        <title>Extensive intraspecific genome diversity in a model arbuscular mycorrhizal fungus.</title>
        <authorList>
            <person name="Chen E.C.H."/>
            <person name="Morin E."/>
            <person name="Baudet D."/>
            <person name="Noel J."/>
            <person name="Ndikumana S."/>
            <person name="Charron P."/>
            <person name="St-Onge C."/>
            <person name="Giorgi J."/>
            <person name="Grigoriev I.V."/>
            <person name="Roux C."/>
            <person name="Martin F.M."/>
            <person name="Corradi N."/>
        </authorList>
    </citation>
    <scope>NUCLEOTIDE SEQUENCE [LARGE SCALE GENOMIC DNA]</scope>
    <source>
        <strain evidence="3 4">C2</strain>
    </source>
</reference>
<evidence type="ECO:0000256" key="2">
    <source>
        <dbReference type="SAM" id="MobiDB-lite"/>
    </source>
</evidence>
<organism evidence="3 4">
    <name type="scientific">Rhizophagus irregularis</name>
    <dbReference type="NCBI Taxonomy" id="588596"/>
    <lineage>
        <taxon>Eukaryota</taxon>
        <taxon>Fungi</taxon>
        <taxon>Fungi incertae sedis</taxon>
        <taxon>Mucoromycota</taxon>
        <taxon>Glomeromycotina</taxon>
        <taxon>Glomeromycetes</taxon>
        <taxon>Glomerales</taxon>
        <taxon>Glomeraceae</taxon>
        <taxon>Rhizophagus</taxon>
    </lineage>
</organism>
<accession>A0A2N1N4B0</accession>
<dbReference type="AlphaFoldDB" id="A0A2N1N4B0"/>
<keyword evidence="1" id="KW-0175">Coiled coil</keyword>
<feature type="region of interest" description="Disordered" evidence="2">
    <location>
        <begin position="39"/>
        <end position="61"/>
    </location>
</feature>
<comment type="caution">
    <text evidence="3">The sequence shown here is derived from an EMBL/GenBank/DDBJ whole genome shotgun (WGS) entry which is preliminary data.</text>
</comment>
<protein>
    <submittedName>
        <fullName evidence="3">Uncharacterized protein</fullName>
    </submittedName>
</protein>
<reference evidence="3 4" key="1">
    <citation type="submission" date="2016-04" db="EMBL/GenBank/DDBJ databases">
        <title>Genome analyses suggest a sexual origin of heterokaryosis in a supposedly ancient asexual fungus.</title>
        <authorList>
            <person name="Ropars J."/>
            <person name="Sedzielewska K."/>
            <person name="Noel J."/>
            <person name="Charron P."/>
            <person name="Farinelli L."/>
            <person name="Marton T."/>
            <person name="Kruger M."/>
            <person name="Pelin A."/>
            <person name="Brachmann A."/>
            <person name="Corradi N."/>
        </authorList>
    </citation>
    <scope>NUCLEOTIDE SEQUENCE [LARGE SCALE GENOMIC DNA]</scope>
    <source>
        <strain evidence="3 4">C2</strain>
    </source>
</reference>
<dbReference type="VEuPathDB" id="FungiDB:RhiirFUN_004117"/>
<dbReference type="EMBL" id="LLXL01000810">
    <property type="protein sequence ID" value="PKK68717.1"/>
    <property type="molecule type" value="Genomic_DNA"/>
</dbReference>
<evidence type="ECO:0000313" key="4">
    <source>
        <dbReference type="Proteomes" id="UP000233469"/>
    </source>
</evidence>
<dbReference type="VEuPathDB" id="FungiDB:FUN_024600"/>
<dbReference type="Proteomes" id="UP000233469">
    <property type="component" value="Unassembled WGS sequence"/>
</dbReference>
<feature type="coiled-coil region" evidence="1">
    <location>
        <begin position="73"/>
        <end position="100"/>
    </location>
</feature>
<evidence type="ECO:0000313" key="3">
    <source>
        <dbReference type="EMBL" id="PKK68717.1"/>
    </source>
</evidence>
<dbReference type="VEuPathDB" id="FungiDB:FUN_024601"/>